<dbReference type="Pfam" id="PF00561">
    <property type="entry name" value="Abhydrolase_1"/>
    <property type="match status" value="1"/>
</dbReference>
<dbReference type="STRING" id="1064592.G0VC89"/>
<evidence type="ECO:0000313" key="5">
    <source>
        <dbReference type="Proteomes" id="UP000001640"/>
    </source>
</evidence>
<accession>G0VC89</accession>
<dbReference type="GO" id="GO:0008126">
    <property type="term" value="F:acetylesterase activity"/>
    <property type="evidence" value="ECO:0007669"/>
    <property type="project" value="TreeGrafter"/>
</dbReference>
<dbReference type="PANTHER" id="PTHR10794">
    <property type="entry name" value="ABHYDROLASE DOMAIN-CONTAINING PROTEIN"/>
    <property type="match status" value="1"/>
</dbReference>
<dbReference type="GO" id="GO:0047372">
    <property type="term" value="F:monoacylglycerol lipase activity"/>
    <property type="evidence" value="ECO:0007669"/>
    <property type="project" value="EnsemblFungi"/>
</dbReference>
<dbReference type="GO" id="GO:0006641">
    <property type="term" value="P:triglyceride metabolic process"/>
    <property type="evidence" value="ECO:0007669"/>
    <property type="project" value="EnsemblFungi"/>
</dbReference>
<dbReference type="GeneID" id="96902682"/>
<dbReference type="GO" id="GO:0051792">
    <property type="term" value="P:medium-chain fatty acid biosynthetic process"/>
    <property type="evidence" value="ECO:0007669"/>
    <property type="project" value="EnsemblFungi"/>
</dbReference>
<dbReference type="KEGG" id="ncs:NCAS_0C01080"/>
<dbReference type="GO" id="GO:0004806">
    <property type="term" value="F:triacylglycerol lipase activity"/>
    <property type="evidence" value="ECO:0007669"/>
    <property type="project" value="EnsemblFungi"/>
</dbReference>
<dbReference type="PANTHER" id="PTHR10794:SF63">
    <property type="entry name" value="ALPHA_BETA HYDROLASE 1, ISOFORM A"/>
    <property type="match status" value="1"/>
</dbReference>
<dbReference type="HOGENOM" id="CLU_032487_1_0_1"/>
<proteinExistence type="inferred from homology"/>
<organism evidence="4 5">
    <name type="scientific">Naumovozyma castellii</name>
    <name type="common">Yeast</name>
    <name type="synonym">Saccharomyces castellii</name>
    <dbReference type="NCBI Taxonomy" id="27288"/>
    <lineage>
        <taxon>Eukaryota</taxon>
        <taxon>Fungi</taxon>
        <taxon>Dikarya</taxon>
        <taxon>Ascomycota</taxon>
        <taxon>Saccharomycotina</taxon>
        <taxon>Saccharomycetes</taxon>
        <taxon>Saccharomycetales</taxon>
        <taxon>Saccharomycetaceae</taxon>
        <taxon>Naumovozyma</taxon>
    </lineage>
</organism>
<evidence type="ECO:0000313" key="4">
    <source>
        <dbReference type="EMBL" id="CCC69098.1"/>
    </source>
</evidence>
<dbReference type="RefSeq" id="XP_003675465.1">
    <property type="nucleotide sequence ID" value="XM_003675417.1"/>
</dbReference>
<sequence length="445" mass="50492">MVTLPYHITINQVGSKTPIPFKSSSHSEWNHNDGITMQELIDNYSPEFSQDAKGSLYKPLIHGNLQTAYTALNFDGIHHVNFHRHMLHYSDGGIGALDISVSPEVFQEELDLTYIPETQQQFPEPLDQFYSYIRPDHHSLSSMDEKPMMIILHGVTGGSWASYGRPLILELMNKRGFECCVLNNRGCNYSKITTPQLYNGGWTNDVRHMVKELRKMYPKRKFYMVGFSLGATIMVNYLGEEGDNSDIECGIALGNPWDMVHSTFFVNNTFIGSKVYAPTVAKNLANIAKDHLNILTQNESLKEIYETKLYKFANFEEFDDQLTAPMFGYNTANEYYRDAGSVNRIMGVRTPILALNSMDDPVIGADALPVKEIALNPYILLLETSIGGHVAWFLDGYGNRWYTEPIGRFLEAFHKEVVSKALKPDLSKICLPINNSRPVKTTYRQ</sequence>
<dbReference type="FunCoup" id="G0VC89">
    <property type="interactions" value="283"/>
</dbReference>
<dbReference type="GO" id="GO:0051793">
    <property type="term" value="P:medium-chain fatty acid catabolic process"/>
    <property type="evidence" value="ECO:0007669"/>
    <property type="project" value="TreeGrafter"/>
</dbReference>
<feature type="active site" description="Charge relay system" evidence="2">
    <location>
        <position position="389"/>
    </location>
</feature>
<feature type="active site" description="Charge relay system" evidence="2">
    <location>
        <position position="228"/>
    </location>
</feature>
<dbReference type="Proteomes" id="UP000001640">
    <property type="component" value="Chromosome 3"/>
</dbReference>
<keyword evidence="5" id="KW-1185">Reference proteome</keyword>
<evidence type="ECO:0000256" key="1">
    <source>
        <dbReference type="ARBA" id="ARBA00010884"/>
    </source>
</evidence>
<evidence type="ECO:0000256" key="2">
    <source>
        <dbReference type="PIRSR" id="PIRSR005211-1"/>
    </source>
</evidence>
<dbReference type="InterPro" id="IPR029058">
    <property type="entry name" value="AB_hydrolase_fold"/>
</dbReference>
<feature type="active site" description="Charge relay system" evidence="2">
    <location>
        <position position="360"/>
    </location>
</feature>
<dbReference type="PIRSF" id="PIRSF005211">
    <property type="entry name" value="Ab_hydro_YheT"/>
    <property type="match status" value="1"/>
</dbReference>
<dbReference type="EMBL" id="HE576754">
    <property type="protein sequence ID" value="CCC69098.1"/>
    <property type="molecule type" value="Genomic_DNA"/>
</dbReference>
<dbReference type="InterPro" id="IPR012020">
    <property type="entry name" value="ABHD4"/>
</dbReference>
<reference key="2">
    <citation type="submission" date="2011-08" db="EMBL/GenBank/DDBJ databases">
        <title>Genome sequence of Naumovozyma castellii.</title>
        <authorList>
            <person name="Gordon J.L."/>
            <person name="Armisen D."/>
            <person name="Proux-Wera E."/>
            <person name="OhEigeartaigh S.S."/>
            <person name="Byrne K.P."/>
            <person name="Wolfe K.H."/>
        </authorList>
    </citation>
    <scope>NUCLEOTIDE SEQUENCE</scope>
    <source>
        <strain>Type strain:CBS 4309</strain>
    </source>
</reference>
<reference evidence="4 5" key="1">
    <citation type="journal article" date="2011" name="Proc. Natl. Acad. Sci. U.S.A.">
        <title>Evolutionary erosion of yeast sex chromosomes by mating-type switching accidents.</title>
        <authorList>
            <person name="Gordon J.L."/>
            <person name="Armisen D."/>
            <person name="Proux-Wera E."/>
            <person name="Oheigeartaigh S.S."/>
            <person name="Byrne K.P."/>
            <person name="Wolfe K.H."/>
        </authorList>
    </citation>
    <scope>NUCLEOTIDE SEQUENCE [LARGE SCALE GENOMIC DNA]</scope>
    <source>
        <strain evidence="5">ATCC 76901 / BCRC 22586 / CBS 4309 / NBRC 1992 / NRRL Y-12630</strain>
    </source>
</reference>
<feature type="domain" description="AB hydrolase-1" evidence="3">
    <location>
        <begin position="147"/>
        <end position="368"/>
    </location>
</feature>
<dbReference type="eggNOG" id="KOG1838">
    <property type="taxonomic scope" value="Eukaryota"/>
</dbReference>
<dbReference type="SUPFAM" id="SSF53474">
    <property type="entry name" value="alpha/beta-Hydrolases"/>
    <property type="match status" value="1"/>
</dbReference>
<protein>
    <recommendedName>
        <fullName evidence="3">AB hydrolase-1 domain-containing protein</fullName>
    </recommendedName>
</protein>
<dbReference type="OMA" id="MMTTSWG"/>
<evidence type="ECO:0000259" key="3">
    <source>
        <dbReference type="Pfam" id="PF00561"/>
    </source>
</evidence>
<dbReference type="InterPro" id="IPR000073">
    <property type="entry name" value="AB_hydrolase_1"/>
</dbReference>
<dbReference type="AlphaFoldDB" id="G0VC89"/>
<gene>
    <name evidence="4" type="primary">NCAS0C01080</name>
    <name evidence="4" type="ordered locus">NCAS_0C01080</name>
</gene>
<dbReference type="Gene3D" id="3.40.50.1820">
    <property type="entry name" value="alpha/beta hydrolase"/>
    <property type="match status" value="1"/>
</dbReference>
<name>G0VC89_NAUCA</name>
<comment type="similarity">
    <text evidence="1">Belongs to the AB hydrolase superfamily. AB hydrolase 4 family.</text>
</comment>
<dbReference type="InParanoid" id="G0VC89"/>
<dbReference type="OrthoDB" id="5954035at2759"/>
<dbReference type="InterPro" id="IPR050960">
    <property type="entry name" value="AB_hydrolase_4_sf"/>
</dbReference>